<keyword evidence="1" id="KW-0547">Nucleotide-binding</keyword>
<sequence length="681" mass="79428">MIIPLSVKNQSIETSGITNDYKEAICEYIWNGFEAHATTVSVKYSPNVAFGIDELIIKDNGDGINYDDLSETFGAFLASKKNLLSLKMKAKANKGKGRFSFTAFANNVEWSTIYKDGASYKEYSIQMSNNKKEVVDCTDPQIVKKETCGTEVKFNNITSLTVENMSFEVLEPFLLKEFAWFLYLFKNKNVSIVVNDKDIDYKKYINTDLSSKSLVTIEGYRFEINLVVWQEAIKEKFCCYYFDSADALKGRETTTFNRNTIDFNHSVFVKSEFFDDKEDVTTNQDDDQIGLFDSQEEKKILKALRRSIQNFIEKTIGVYLTEKADAEVEKMLNVKKTFPQFTDDIYGQMRKKDLKKVTTEIYKLEPQIFYKLKPVQEKSLLAFLNLLLSSEERENVLGIIEQLVELSPKQRQDFSQILKKTSLENIIDTIKFIEERYKVIELLKSIVYDLTQFANERDHIQKIVERQFWLFGEQYNLASADQRMQKALEQYTNILYGEENIKASLEPDIENERRMDIFMCNTRTVENTFETVLDENIVVELKAPKVPLTKKVLRQIEDYMDFVRRQPQFNSEFRKWKFIAVCKEIDEYIKSQYKVFEDKGKIGLVSKSENYEVYAFTWDDIFRNFEFRHKPMLERLKYDKEMVAAELQKQVGDTDGREKVDALTGIATGAVIMCNNKVSKC</sequence>
<dbReference type="SUPFAM" id="SSF55874">
    <property type="entry name" value="ATPase domain of HSP90 chaperone/DNA topoisomerase II/histidine kinase"/>
    <property type="match status" value="1"/>
</dbReference>
<reference evidence="1 2" key="1">
    <citation type="submission" date="2024-04" db="EMBL/GenBank/DDBJ databases">
        <title>Defined microbial consortia suppress multidrug-resistant proinflammatory Enterobacteriaceae via ecological control.</title>
        <authorList>
            <person name="Furuichi M."/>
            <person name="Kawaguchi T."/>
            <person name="Pust M."/>
            <person name="Yasuma K."/>
            <person name="Plichta D."/>
            <person name="Hasegawa N."/>
            <person name="Ohya T."/>
            <person name="Bhattarai S."/>
            <person name="Sasajima S."/>
            <person name="Aoto Y."/>
            <person name="Tuganbaev T."/>
            <person name="Yaginuma M."/>
            <person name="Ueda M."/>
            <person name="Okahashi N."/>
            <person name="Amafuji K."/>
            <person name="Kiridooshi Y."/>
            <person name="Sugita K."/>
            <person name="Strazar M."/>
            <person name="Skelly A."/>
            <person name="Suda W."/>
            <person name="Hattori M."/>
            <person name="Nakamoto N."/>
            <person name="Caballero S."/>
            <person name="Norman J."/>
            <person name="Olle B."/>
            <person name="Tanoue T."/>
            <person name="Arita M."/>
            <person name="Bucci V."/>
            <person name="Atarashi K."/>
            <person name="Xavier R."/>
            <person name="Honda K."/>
        </authorList>
    </citation>
    <scope>NUCLEOTIDE SEQUENCE [LARGE SCALE GENOMIC DNA]</scope>
    <source>
        <strain evidence="2">k04-0078-D8-1</strain>
    </source>
</reference>
<accession>A0ABQ0B5A7</accession>
<dbReference type="Gene3D" id="3.30.565.10">
    <property type="entry name" value="Histidine kinase-like ATPase, C-terminal domain"/>
    <property type="match status" value="1"/>
</dbReference>
<dbReference type="RefSeq" id="WP_390403567.1">
    <property type="nucleotide sequence ID" value="NZ_BAABYW010000001.1"/>
</dbReference>
<protein>
    <submittedName>
        <fullName evidence="1">ATP-binding protein</fullName>
    </submittedName>
</protein>
<dbReference type="GO" id="GO:0005524">
    <property type="term" value="F:ATP binding"/>
    <property type="evidence" value="ECO:0007669"/>
    <property type="project" value="UniProtKB-KW"/>
</dbReference>
<evidence type="ECO:0000313" key="1">
    <source>
        <dbReference type="EMBL" id="GAA6406641.1"/>
    </source>
</evidence>
<proteinExistence type="predicted"/>
<evidence type="ECO:0000313" key="2">
    <source>
        <dbReference type="Proteomes" id="UP001600943"/>
    </source>
</evidence>
<dbReference type="Pfam" id="PF13589">
    <property type="entry name" value="HATPase_c_3"/>
    <property type="match status" value="1"/>
</dbReference>
<dbReference type="EMBL" id="BAABYW010000001">
    <property type="protein sequence ID" value="GAA6406641.1"/>
    <property type="molecule type" value="Genomic_DNA"/>
</dbReference>
<dbReference type="InterPro" id="IPR036890">
    <property type="entry name" value="HATPase_C_sf"/>
</dbReference>
<keyword evidence="2" id="KW-1185">Reference proteome</keyword>
<organism evidence="1 2">
    <name type="scientific">Blautia hominis</name>
    <dbReference type="NCBI Taxonomy" id="2025493"/>
    <lineage>
        <taxon>Bacteria</taxon>
        <taxon>Bacillati</taxon>
        <taxon>Bacillota</taxon>
        <taxon>Clostridia</taxon>
        <taxon>Lachnospirales</taxon>
        <taxon>Lachnospiraceae</taxon>
        <taxon>Blautia</taxon>
    </lineage>
</organism>
<comment type="caution">
    <text evidence="1">The sequence shown here is derived from an EMBL/GenBank/DDBJ whole genome shotgun (WGS) entry which is preliminary data.</text>
</comment>
<dbReference type="Proteomes" id="UP001600943">
    <property type="component" value="Unassembled WGS sequence"/>
</dbReference>
<gene>
    <name evidence="1" type="ORF">K040078D81_07580</name>
</gene>
<keyword evidence="1" id="KW-0067">ATP-binding</keyword>
<name>A0ABQ0B5A7_9FIRM</name>